<dbReference type="GO" id="GO:0060090">
    <property type="term" value="F:molecular adaptor activity"/>
    <property type="evidence" value="ECO:0007669"/>
    <property type="project" value="TreeGrafter"/>
</dbReference>
<accession>A0AAV2G1D0</accession>
<gene>
    <name evidence="3" type="ORF">LTRI10_LOCUS43518</name>
</gene>
<dbReference type="PANTHER" id="PTHR23346">
    <property type="entry name" value="TRANSLATIONAL ACTIVATOR GCN1-RELATED"/>
    <property type="match status" value="1"/>
</dbReference>
<dbReference type="GO" id="GO:0005737">
    <property type="term" value="C:cytoplasm"/>
    <property type="evidence" value="ECO:0007669"/>
    <property type="project" value="TreeGrafter"/>
</dbReference>
<evidence type="ECO:0000256" key="1">
    <source>
        <dbReference type="ARBA" id="ARBA00022737"/>
    </source>
</evidence>
<dbReference type="EMBL" id="OZ034820">
    <property type="protein sequence ID" value="CAL1403600.1"/>
    <property type="molecule type" value="Genomic_DNA"/>
</dbReference>
<dbReference type="GO" id="GO:0036503">
    <property type="term" value="P:ERAD pathway"/>
    <property type="evidence" value="ECO:0007669"/>
    <property type="project" value="TreeGrafter"/>
</dbReference>
<keyword evidence="4" id="KW-1185">Reference proteome</keyword>
<dbReference type="Proteomes" id="UP001497516">
    <property type="component" value="Chromosome 7"/>
</dbReference>
<organism evidence="3 4">
    <name type="scientific">Linum trigynum</name>
    <dbReference type="NCBI Taxonomy" id="586398"/>
    <lineage>
        <taxon>Eukaryota</taxon>
        <taxon>Viridiplantae</taxon>
        <taxon>Streptophyta</taxon>
        <taxon>Embryophyta</taxon>
        <taxon>Tracheophyta</taxon>
        <taxon>Spermatophyta</taxon>
        <taxon>Magnoliopsida</taxon>
        <taxon>eudicotyledons</taxon>
        <taxon>Gunneridae</taxon>
        <taxon>Pentapetalae</taxon>
        <taxon>rosids</taxon>
        <taxon>fabids</taxon>
        <taxon>Malpighiales</taxon>
        <taxon>Linaceae</taxon>
        <taxon>Linum</taxon>
    </lineage>
</organism>
<protein>
    <submittedName>
        <fullName evidence="3">Uncharacterized protein</fullName>
    </submittedName>
</protein>
<keyword evidence="1" id="KW-0677">Repeat</keyword>
<dbReference type="GO" id="GO:0005634">
    <property type="term" value="C:nucleus"/>
    <property type="evidence" value="ECO:0007669"/>
    <property type="project" value="TreeGrafter"/>
</dbReference>
<evidence type="ECO:0000313" key="4">
    <source>
        <dbReference type="Proteomes" id="UP001497516"/>
    </source>
</evidence>
<name>A0AAV2G1D0_9ROSI</name>
<evidence type="ECO:0000256" key="2">
    <source>
        <dbReference type="SAM" id="MobiDB-lite"/>
    </source>
</evidence>
<evidence type="ECO:0000313" key="3">
    <source>
        <dbReference type="EMBL" id="CAL1403600.1"/>
    </source>
</evidence>
<proteinExistence type="predicted"/>
<feature type="region of interest" description="Disordered" evidence="2">
    <location>
        <begin position="1"/>
        <end position="30"/>
    </location>
</feature>
<sequence length="191" mass="21032">MCSSAAVNKSAPPPKINQAAKAEPADDEESNAPVEKVLSCIMSAVHVAKVDDILQHRENLMQVLLVSFAPGFQWIVKMAAYSLVKELCSRFDSILNENSGHPSQHDSITSLIQELFVSLSPKVVESIATVKIGQVHIAASECLVEIGKLACRVSALQWADVGYKEELLHLYEVEKNQEAKSHLKKFMAMFQ</sequence>
<reference evidence="3 4" key="1">
    <citation type="submission" date="2024-04" db="EMBL/GenBank/DDBJ databases">
        <authorList>
            <person name="Fracassetti M."/>
        </authorList>
    </citation>
    <scope>NUCLEOTIDE SEQUENCE [LARGE SCALE GENOMIC DNA]</scope>
</reference>
<dbReference type="AlphaFoldDB" id="A0AAV2G1D0"/>
<dbReference type="PANTHER" id="PTHR23346:SF19">
    <property type="entry name" value="PROTEASOME ADAPTER AND SCAFFOLD PROTEIN ECM29"/>
    <property type="match status" value="1"/>
</dbReference>